<dbReference type="InterPro" id="IPR006094">
    <property type="entry name" value="Oxid_FAD_bind_N"/>
</dbReference>
<dbReference type="PANTHER" id="PTHR42973">
    <property type="entry name" value="BINDING OXIDOREDUCTASE, PUTATIVE (AFU_ORTHOLOGUE AFUA_1G17690)-RELATED"/>
    <property type="match status" value="1"/>
</dbReference>
<evidence type="ECO:0000256" key="2">
    <source>
        <dbReference type="ARBA" id="ARBA00005466"/>
    </source>
</evidence>
<evidence type="ECO:0000313" key="8">
    <source>
        <dbReference type="EMBL" id="KXS11973.1"/>
    </source>
</evidence>
<protein>
    <submittedName>
        <fullName evidence="8">FAD-binding domain-containing protein</fullName>
    </submittedName>
</protein>
<comment type="similarity">
    <text evidence="2">Belongs to the oxygen-dependent FAD-linked oxidoreductase family.</text>
</comment>
<proteinExistence type="inferred from homology"/>
<dbReference type="InterPro" id="IPR012951">
    <property type="entry name" value="BBE"/>
</dbReference>
<evidence type="ECO:0000256" key="3">
    <source>
        <dbReference type="ARBA" id="ARBA00022630"/>
    </source>
</evidence>
<dbReference type="GO" id="GO:0071949">
    <property type="term" value="F:FAD binding"/>
    <property type="evidence" value="ECO:0007669"/>
    <property type="project" value="InterPro"/>
</dbReference>
<dbReference type="InterPro" id="IPR050416">
    <property type="entry name" value="FAD-linked_Oxidoreductase"/>
</dbReference>
<evidence type="ECO:0000256" key="5">
    <source>
        <dbReference type="ARBA" id="ARBA00023002"/>
    </source>
</evidence>
<evidence type="ECO:0000256" key="1">
    <source>
        <dbReference type="ARBA" id="ARBA00001974"/>
    </source>
</evidence>
<feature type="compositionally biased region" description="Polar residues" evidence="6">
    <location>
        <begin position="1"/>
        <end position="20"/>
    </location>
</feature>
<keyword evidence="9" id="KW-1185">Reference proteome</keyword>
<dbReference type="Proteomes" id="UP000070544">
    <property type="component" value="Unassembled WGS sequence"/>
</dbReference>
<dbReference type="OMA" id="EPGYERC"/>
<evidence type="ECO:0000256" key="4">
    <source>
        <dbReference type="ARBA" id="ARBA00022827"/>
    </source>
</evidence>
<evidence type="ECO:0000313" key="9">
    <source>
        <dbReference type="Proteomes" id="UP000070544"/>
    </source>
</evidence>
<dbReference type="OrthoDB" id="2151789at2759"/>
<dbReference type="InterPro" id="IPR016169">
    <property type="entry name" value="FAD-bd_PCMH_sub2"/>
</dbReference>
<organism evidence="8 9">
    <name type="scientific">Gonapodya prolifera (strain JEL478)</name>
    <name type="common">Monoblepharis prolifera</name>
    <dbReference type="NCBI Taxonomy" id="1344416"/>
    <lineage>
        <taxon>Eukaryota</taxon>
        <taxon>Fungi</taxon>
        <taxon>Fungi incertae sedis</taxon>
        <taxon>Chytridiomycota</taxon>
        <taxon>Chytridiomycota incertae sedis</taxon>
        <taxon>Monoblepharidomycetes</taxon>
        <taxon>Monoblepharidales</taxon>
        <taxon>Gonapodyaceae</taxon>
        <taxon>Gonapodya</taxon>
    </lineage>
</organism>
<evidence type="ECO:0000256" key="6">
    <source>
        <dbReference type="SAM" id="MobiDB-lite"/>
    </source>
</evidence>
<dbReference type="Gene3D" id="3.30.43.10">
    <property type="entry name" value="Uridine Diphospho-n-acetylenolpyruvylglucosamine Reductase, domain 2"/>
    <property type="match status" value="1"/>
</dbReference>
<dbReference type="InterPro" id="IPR036318">
    <property type="entry name" value="FAD-bd_PCMH-like_sf"/>
</dbReference>
<dbReference type="InterPro" id="IPR016166">
    <property type="entry name" value="FAD-bd_PCMH"/>
</dbReference>
<dbReference type="Pfam" id="PF08031">
    <property type="entry name" value="BBE"/>
    <property type="match status" value="1"/>
</dbReference>
<feature type="domain" description="FAD-binding PCMH-type" evidence="7">
    <location>
        <begin position="77"/>
        <end position="247"/>
    </location>
</feature>
<keyword evidence="3" id="KW-0285">Flavoprotein</keyword>
<dbReference type="PROSITE" id="PS51387">
    <property type="entry name" value="FAD_PCMH"/>
    <property type="match status" value="1"/>
</dbReference>
<dbReference type="PANTHER" id="PTHR42973:SF39">
    <property type="entry name" value="FAD-BINDING PCMH-TYPE DOMAIN-CONTAINING PROTEIN"/>
    <property type="match status" value="1"/>
</dbReference>
<dbReference type="Gene3D" id="3.40.462.20">
    <property type="match status" value="1"/>
</dbReference>
<name>A0A139A6H4_GONPJ</name>
<dbReference type="AlphaFoldDB" id="A0A139A6H4"/>
<reference evidence="8 9" key="1">
    <citation type="journal article" date="2015" name="Genome Biol. Evol.">
        <title>Phylogenomic analyses indicate that early fungi evolved digesting cell walls of algal ancestors of land plants.</title>
        <authorList>
            <person name="Chang Y."/>
            <person name="Wang S."/>
            <person name="Sekimoto S."/>
            <person name="Aerts A.L."/>
            <person name="Choi C."/>
            <person name="Clum A."/>
            <person name="LaButti K.M."/>
            <person name="Lindquist E.A."/>
            <person name="Yee Ngan C."/>
            <person name="Ohm R.A."/>
            <person name="Salamov A.A."/>
            <person name="Grigoriev I.V."/>
            <person name="Spatafora J.W."/>
            <person name="Berbee M.L."/>
        </authorList>
    </citation>
    <scope>NUCLEOTIDE SEQUENCE [LARGE SCALE GENOMIC DNA]</scope>
    <source>
        <strain evidence="8 9">JEL478</strain>
    </source>
</reference>
<dbReference type="STRING" id="1344416.A0A139A6H4"/>
<dbReference type="EMBL" id="KQ965792">
    <property type="protein sequence ID" value="KXS11973.1"/>
    <property type="molecule type" value="Genomic_DNA"/>
</dbReference>
<dbReference type="InterPro" id="IPR016167">
    <property type="entry name" value="FAD-bd_PCMH_sub1"/>
</dbReference>
<dbReference type="SUPFAM" id="SSF56176">
    <property type="entry name" value="FAD-binding/transporter-associated domain-like"/>
    <property type="match status" value="1"/>
</dbReference>
<keyword evidence="4" id="KW-0274">FAD</keyword>
<dbReference type="Pfam" id="PF01565">
    <property type="entry name" value="FAD_binding_4"/>
    <property type="match status" value="1"/>
</dbReference>
<gene>
    <name evidence="8" type="ORF">M427DRAFT_59845</name>
</gene>
<sequence>MATTNGDANTATSAQHSRLNSPVEPSANGPPFLTTRRFSTFAKETILPSFRRTIKGAVLPPGTKGYEESLLVYNGAIQPRPVVVVRPYDSEDVAQVVRICRRFGLTMSVKSGGATGYGISGQVVVDLAKTMNSVWVVTEGGDKPVVRFDGGCRVADIDEATCRRGFITPLATYQGVGAGSVLGGGLGYVGRKWGLSVDNLVEAEVVTADGKVLVANEKQNQDLFWALRGAGSNFGVVTSVVSRLHKQRTCYSGVVIYPMESVYAAKLILGRWSEAIGYGAREEMSTSAKLGCDVNGSPLVMLSFCYSGPEDDAKQLIHPFMSSLPYVPVMNSLRTRDYIQQQRNTTQYIPAAGYRYGIRGEHLTQLTPEVISFLAEAILHLPQDATRSVIDVVLLGGAITKVDEDATAWVHRKAAYEVTMIGTWEEEEQDVENKKWLDETLARLKQFSFGPPPNSQDVPAAEMATVAEKVYGSNLNRLRALKKKYDPTNFFRFNLNIEPEGGAVPDEEATEAILGAQVAEVFSPSSIEARPAQ</sequence>
<dbReference type="GO" id="GO:0016491">
    <property type="term" value="F:oxidoreductase activity"/>
    <property type="evidence" value="ECO:0007669"/>
    <property type="project" value="UniProtKB-KW"/>
</dbReference>
<accession>A0A139A6H4</accession>
<feature type="region of interest" description="Disordered" evidence="6">
    <location>
        <begin position="1"/>
        <end position="32"/>
    </location>
</feature>
<comment type="cofactor">
    <cofactor evidence="1">
        <name>FAD</name>
        <dbReference type="ChEBI" id="CHEBI:57692"/>
    </cofactor>
</comment>
<keyword evidence="5" id="KW-0560">Oxidoreductase</keyword>
<dbReference type="Gene3D" id="3.30.465.10">
    <property type="match status" value="1"/>
</dbReference>
<evidence type="ECO:0000259" key="7">
    <source>
        <dbReference type="PROSITE" id="PS51387"/>
    </source>
</evidence>